<gene>
    <name evidence="2" type="ORF">ANN_14752</name>
</gene>
<keyword evidence="3" id="KW-1185">Reference proteome</keyword>
<feature type="region of interest" description="Disordered" evidence="1">
    <location>
        <begin position="1"/>
        <end position="61"/>
    </location>
</feature>
<reference evidence="2 3" key="1">
    <citation type="journal article" date="2022" name="Allergy">
        <title>Genome assembly and annotation of Periplaneta americana reveal a comprehensive cockroach allergen profile.</title>
        <authorList>
            <person name="Wang L."/>
            <person name="Xiong Q."/>
            <person name="Saelim N."/>
            <person name="Wang L."/>
            <person name="Nong W."/>
            <person name="Wan A.T."/>
            <person name="Shi M."/>
            <person name="Liu X."/>
            <person name="Cao Q."/>
            <person name="Hui J.H.L."/>
            <person name="Sookrung N."/>
            <person name="Leung T.F."/>
            <person name="Tungtrongchitr A."/>
            <person name="Tsui S.K.W."/>
        </authorList>
    </citation>
    <scope>NUCLEOTIDE SEQUENCE [LARGE SCALE GENOMIC DNA]</scope>
    <source>
        <strain evidence="2">PWHHKU_190912</strain>
    </source>
</reference>
<proteinExistence type="predicted"/>
<comment type="caution">
    <text evidence="2">The sequence shown here is derived from an EMBL/GenBank/DDBJ whole genome shotgun (WGS) entry which is preliminary data.</text>
</comment>
<feature type="compositionally biased region" description="Basic and acidic residues" evidence="1">
    <location>
        <begin position="52"/>
        <end position="61"/>
    </location>
</feature>
<organism evidence="2 3">
    <name type="scientific">Periplaneta americana</name>
    <name type="common">American cockroach</name>
    <name type="synonym">Blatta americana</name>
    <dbReference type="NCBI Taxonomy" id="6978"/>
    <lineage>
        <taxon>Eukaryota</taxon>
        <taxon>Metazoa</taxon>
        <taxon>Ecdysozoa</taxon>
        <taxon>Arthropoda</taxon>
        <taxon>Hexapoda</taxon>
        <taxon>Insecta</taxon>
        <taxon>Pterygota</taxon>
        <taxon>Neoptera</taxon>
        <taxon>Polyneoptera</taxon>
        <taxon>Dictyoptera</taxon>
        <taxon>Blattodea</taxon>
        <taxon>Blattoidea</taxon>
        <taxon>Blattidae</taxon>
        <taxon>Blattinae</taxon>
        <taxon>Periplaneta</taxon>
    </lineage>
</organism>
<evidence type="ECO:0000256" key="1">
    <source>
        <dbReference type="SAM" id="MobiDB-lite"/>
    </source>
</evidence>
<evidence type="ECO:0000313" key="3">
    <source>
        <dbReference type="Proteomes" id="UP001148838"/>
    </source>
</evidence>
<sequence>MSPGSSTESYPAFARIGLRENPRKNLNQVTCPDRDSNPGHLVSRPDALTNHDVGKRENPEENSRTYVVFSHPVSVLLDTILRSWPSKLRCLLCGKIRTGTGNRTQDLSALRAERSYQLSRAGTRSCIYDVYRLKCRQQGYKIILREGFGRRRGSCPGIAQLGNVPVFVHGLEIRLGLGLRPLLALHNHPIIISSGQRNSAFQALQPQKLEWVGHLIRMEDERMAKMILTGTLEGKRDRGRPRLRWLDCIEEDLRKVGIRRWRKRAEDRSDWGVVLKEALAKL</sequence>
<accession>A0ABQ8SYM4</accession>
<name>A0ABQ8SYM4_PERAM</name>
<protein>
    <submittedName>
        <fullName evidence="2">Uncharacterized protein</fullName>
    </submittedName>
</protein>
<dbReference type="EMBL" id="JAJSOF020000019">
    <property type="protein sequence ID" value="KAJ4438800.1"/>
    <property type="molecule type" value="Genomic_DNA"/>
</dbReference>
<dbReference type="Proteomes" id="UP001148838">
    <property type="component" value="Unassembled WGS sequence"/>
</dbReference>
<evidence type="ECO:0000313" key="2">
    <source>
        <dbReference type="EMBL" id="KAJ4438800.1"/>
    </source>
</evidence>